<protein>
    <submittedName>
        <fullName evidence="1">(Mediterranean fruit fly) hypothetical protein</fullName>
    </submittedName>
</protein>
<keyword evidence="2" id="KW-1185">Reference proteome</keyword>
<name>A0A811VIC3_CERCA</name>
<comment type="caution">
    <text evidence="1">The sequence shown here is derived from an EMBL/GenBank/DDBJ whole genome shotgun (WGS) entry which is preliminary data.</text>
</comment>
<dbReference type="EMBL" id="CAJHJT010000056">
    <property type="protein sequence ID" value="CAD7014997.1"/>
    <property type="molecule type" value="Genomic_DNA"/>
</dbReference>
<accession>A0A811VIC3</accession>
<dbReference type="Proteomes" id="UP000606786">
    <property type="component" value="Unassembled WGS sequence"/>
</dbReference>
<dbReference type="AlphaFoldDB" id="A0A811VIC3"/>
<evidence type="ECO:0000313" key="1">
    <source>
        <dbReference type="EMBL" id="CAD7014997.1"/>
    </source>
</evidence>
<proteinExistence type="predicted"/>
<feature type="non-terminal residue" evidence="1">
    <location>
        <position position="1"/>
    </location>
</feature>
<evidence type="ECO:0000313" key="2">
    <source>
        <dbReference type="Proteomes" id="UP000606786"/>
    </source>
</evidence>
<organism evidence="1 2">
    <name type="scientific">Ceratitis capitata</name>
    <name type="common">Mediterranean fruit fly</name>
    <name type="synonym">Tephritis capitata</name>
    <dbReference type="NCBI Taxonomy" id="7213"/>
    <lineage>
        <taxon>Eukaryota</taxon>
        <taxon>Metazoa</taxon>
        <taxon>Ecdysozoa</taxon>
        <taxon>Arthropoda</taxon>
        <taxon>Hexapoda</taxon>
        <taxon>Insecta</taxon>
        <taxon>Pterygota</taxon>
        <taxon>Neoptera</taxon>
        <taxon>Endopterygota</taxon>
        <taxon>Diptera</taxon>
        <taxon>Brachycera</taxon>
        <taxon>Muscomorpha</taxon>
        <taxon>Tephritoidea</taxon>
        <taxon>Tephritidae</taxon>
        <taxon>Ceratitis</taxon>
        <taxon>Ceratitis</taxon>
    </lineage>
</organism>
<sequence>YGRPHTRTGICYEHNQKQEQSTGEVGGGWRRGEKNSELNRIHDSTRAETDADKLTEHWQRRCRSRCEVK</sequence>
<gene>
    <name evidence="1" type="ORF">CCAP1982_LOCUS22954</name>
</gene>
<reference evidence="1" key="1">
    <citation type="submission" date="2020-11" db="EMBL/GenBank/DDBJ databases">
        <authorList>
            <person name="Whitehead M."/>
        </authorList>
    </citation>
    <scope>NUCLEOTIDE SEQUENCE</scope>
    <source>
        <strain evidence="1">EGII</strain>
    </source>
</reference>